<feature type="compositionally biased region" description="Low complexity" evidence="11">
    <location>
        <begin position="632"/>
        <end position="653"/>
    </location>
</feature>
<comment type="similarity">
    <text evidence="1 10">Belongs to the lysophospholipase family.</text>
</comment>
<dbReference type="PANTHER" id="PTHR10728:SF33">
    <property type="entry name" value="LYSOPHOSPHOLIPASE 1-RELATED"/>
    <property type="match status" value="1"/>
</dbReference>
<dbReference type="eggNOG" id="KOG1325">
    <property type="taxonomic scope" value="Eukaryota"/>
</dbReference>
<comment type="function">
    <text evidence="8">Catalyzes the release of fatty acids from lysophospholipids. Phospholipase B may well contribute to pathogenicity by abetting the fungus in damaging and traversing host cell membranes, processes which likely increase the rapidity of disseminated infection.</text>
</comment>
<evidence type="ECO:0000256" key="9">
    <source>
        <dbReference type="PROSITE-ProRule" id="PRU00555"/>
    </source>
</evidence>
<dbReference type="STRING" id="590646.G3AW83"/>
<dbReference type="GO" id="GO:0005886">
    <property type="term" value="C:plasma membrane"/>
    <property type="evidence" value="ECO:0007669"/>
    <property type="project" value="TreeGrafter"/>
</dbReference>
<dbReference type="GO" id="GO:0004622">
    <property type="term" value="F:phosphatidylcholine lysophospholipase activity"/>
    <property type="evidence" value="ECO:0007669"/>
    <property type="project" value="UniProtKB-EC"/>
</dbReference>
<accession>G3AW83</accession>
<dbReference type="GO" id="GO:0005783">
    <property type="term" value="C:endoplasmic reticulum"/>
    <property type="evidence" value="ECO:0007669"/>
    <property type="project" value="TreeGrafter"/>
</dbReference>
<evidence type="ECO:0000256" key="3">
    <source>
        <dbReference type="ARBA" id="ARBA00022729"/>
    </source>
</evidence>
<dbReference type="OrthoDB" id="4084751at2759"/>
<feature type="domain" description="PLA2c" evidence="12">
    <location>
        <begin position="37"/>
        <end position="588"/>
    </location>
</feature>
<dbReference type="EMBL" id="GL996510">
    <property type="protein sequence ID" value="EGV66479.1"/>
    <property type="molecule type" value="Genomic_DNA"/>
</dbReference>
<evidence type="ECO:0000313" key="13">
    <source>
        <dbReference type="EMBL" id="EGV66479.1"/>
    </source>
</evidence>
<dbReference type="EC" id="3.1.1.5" evidence="2 10"/>
<protein>
    <recommendedName>
        <fullName evidence="2 10">Lysophospholipase</fullName>
        <ecNumber evidence="2 10">3.1.1.5</ecNumber>
    </recommendedName>
</protein>
<proteinExistence type="inferred from homology"/>
<dbReference type="GeneID" id="18248569"/>
<evidence type="ECO:0000256" key="4">
    <source>
        <dbReference type="ARBA" id="ARBA00022801"/>
    </source>
</evidence>
<keyword evidence="5 9" id="KW-0442">Lipid degradation</keyword>
<dbReference type="HOGENOM" id="CLU_014602_0_1_1"/>
<name>G3AW83_CANTC</name>
<dbReference type="GO" id="GO:0005829">
    <property type="term" value="C:cytosol"/>
    <property type="evidence" value="ECO:0007669"/>
    <property type="project" value="TreeGrafter"/>
</dbReference>
<comment type="catalytic activity">
    <reaction evidence="10">
        <text>a 1-acyl-sn-glycero-3-phosphocholine + H2O = sn-glycerol 3-phosphocholine + a fatty acid + H(+)</text>
        <dbReference type="Rhea" id="RHEA:15177"/>
        <dbReference type="ChEBI" id="CHEBI:15377"/>
        <dbReference type="ChEBI" id="CHEBI:15378"/>
        <dbReference type="ChEBI" id="CHEBI:16870"/>
        <dbReference type="ChEBI" id="CHEBI:28868"/>
        <dbReference type="ChEBI" id="CHEBI:58168"/>
        <dbReference type="EC" id="3.1.1.5"/>
    </reaction>
</comment>
<dbReference type="SMART" id="SM00022">
    <property type="entry name" value="PLAc"/>
    <property type="match status" value="1"/>
</dbReference>
<dbReference type="Pfam" id="PF01735">
    <property type="entry name" value="PLA2_B"/>
    <property type="match status" value="1"/>
</dbReference>
<dbReference type="PANTHER" id="PTHR10728">
    <property type="entry name" value="CYTOSOLIC PHOSPHOLIPASE A2"/>
    <property type="match status" value="1"/>
</dbReference>
<keyword evidence="14" id="KW-1185">Reference proteome</keyword>
<evidence type="ECO:0000256" key="6">
    <source>
        <dbReference type="ARBA" id="ARBA00023098"/>
    </source>
</evidence>
<dbReference type="GO" id="GO:0004623">
    <property type="term" value="F:phospholipase A2 activity"/>
    <property type="evidence" value="ECO:0007669"/>
    <property type="project" value="TreeGrafter"/>
</dbReference>
<evidence type="ECO:0000256" key="8">
    <source>
        <dbReference type="ARBA" id="ARBA00059407"/>
    </source>
</evidence>
<keyword evidence="7" id="KW-0325">Glycoprotein</keyword>
<evidence type="ECO:0000256" key="5">
    <source>
        <dbReference type="ARBA" id="ARBA00022963"/>
    </source>
</evidence>
<dbReference type="FunFam" id="3.40.1090.10:FF:000010">
    <property type="entry name" value="Lysophospholipase"/>
    <property type="match status" value="1"/>
</dbReference>
<evidence type="ECO:0000256" key="2">
    <source>
        <dbReference type="ARBA" id="ARBA00013274"/>
    </source>
</evidence>
<dbReference type="InterPro" id="IPR002642">
    <property type="entry name" value="LysoPLipase_cat_dom"/>
</dbReference>
<dbReference type="KEGG" id="cten:18248569"/>
<feature type="signal peptide" evidence="10">
    <location>
        <begin position="1"/>
        <end position="19"/>
    </location>
</feature>
<feature type="region of interest" description="Disordered" evidence="11">
    <location>
        <begin position="609"/>
        <end position="653"/>
    </location>
</feature>
<reference evidence="13 14" key="1">
    <citation type="journal article" date="2011" name="Proc. Natl. Acad. Sci. U.S.A.">
        <title>Comparative genomics of xylose-fermenting fungi for enhanced biofuel production.</title>
        <authorList>
            <person name="Wohlbach D.J."/>
            <person name="Kuo A."/>
            <person name="Sato T.K."/>
            <person name="Potts K.M."/>
            <person name="Salamov A.A."/>
            <person name="LaButti K.M."/>
            <person name="Sun H."/>
            <person name="Clum A."/>
            <person name="Pangilinan J.L."/>
            <person name="Lindquist E.A."/>
            <person name="Lucas S."/>
            <person name="Lapidus A."/>
            <person name="Jin M."/>
            <person name="Gunawan C."/>
            <person name="Balan V."/>
            <person name="Dale B.E."/>
            <person name="Jeffries T.W."/>
            <person name="Zinkel R."/>
            <person name="Barry K.W."/>
            <person name="Grigoriev I.V."/>
            <person name="Gasch A.P."/>
        </authorList>
    </citation>
    <scope>NUCLEOTIDE SEQUENCE [LARGE SCALE GENOMIC DNA]</scope>
    <source>
        <strain evidence="14">ATCC 10573 / BCRC 21748 / CBS 615 / JCM 9827 / NBRC 10315 / NRRL Y-1498 / VKM Y-70</strain>
    </source>
</reference>
<dbReference type="Proteomes" id="UP000000707">
    <property type="component" value="Unassembled WGS sequence"/>
</dbReference>
<dbReference type="PROSITE" id="PS51210">
    <property type="entry name" value="PLA2C"/>
    <property type="match status" value="1"/>
</dbReference>
<evidence type="ECO:0000256" key="11">
    <source>
        <dbReference type="SAM" id="MobiDB-lite"/>
    </source>
</evidence>
<feature type="chain" id="PRO_5005131585" description="Lysophospholipase" evidence="10">
    <location>
        <begin position="20"/>
        <end position="676"/>
    </location>
</feature>
<evidence type="ECO:0000256" key="7">
    <source>
        <dbReference type="ARBA" id="ARBA00023180"/>
    </source>
</evidence>
<keyword evidence="6 9" id="KW-0443">Lipid metabolism</keyword>
<keyword evidence="3 10" id="KW-0732">Signal</keyword>
<feature type="compositionally biased region" description="Polar residues" evidence="11">
    <location>
        <begin position="609"/>
        <end position="620"/>
    </location>
</feature>
<evidence type="ECO:0000256" key="10">
    <source>
        <dbReference type="RuleBase" id="RU362103"/>
    </source>
</evidence>
<evidence type="ECO:0000259" key="12">
    <source>
        <dbReference type="PROSITE" id="PS51210"/>
    </source>
</evidence>
<dbReference type="InterPro" id="IPR016035">
    <property type="entry name" value="Acyl_Trfase/lysoPLipase"/>
</dbReference>
<dbReference type="GO" id="GO:0046475">
    <property type="term" value="P:glycerophospholipid catabolic process"/>
    <property type="evidence" value="ECO:0007669"/>
    <property type="project" value="TreeGrafter"/>
</dbReference>
<evidence type="ECO:0000313" key="14">
    <source>
        <dbReference type="Proteomes" id="UP000000707"/>
    </source>
</evidence>
<dbReference type="Gene3D" id="3.40.1090.10">
    <property type="entry name" value="Cytosolic phospholipase A2 catalytic domain"/>
    <property type="match status" value="1"/>
</dbReference>
<gene>
    <name evidence="13" type="ORF">CANTEDRAFT_117389</name>
</gene>
<dbReference type="AlphaFoldDB" id="G3AW83"/>
<organism evidence="14">
    <name type="scientific">Candida tenuis (strain ATCC 10573 / BCRC 21748 / CBS 615 / JCM 9827 / NBRC 10315 / NRRL Y-1498 / VKM Y-70)</name>
    <name type="common">Yeast</name>
    <name type="synonym">Yamadazyma tenuis</name>
    <dbReference type="NCBI Taxonomy" id="590646"/>
    <lineage>
        <taxon>Eukaryota</taxon>
        <taxon>Fungi</taxon>
        <taxon>Dikarya</taxon>
        <taxon>Ascomycota</taxon>
        <taxon>Saccharomycotina</taxon>
        <taxon>Pichiomycetes</taxon>
        <taxon>Debaryomycetaceae</taxon>
        <taxon>Yamadazyma</taxon>
    </lineage>
</organism>
<sequence>MLYSWCVVWLMTATQVVIAITWPWDHERNAYEPYQVECPSFSLLREANSISDNEKEYVQARQKYTNDKLAGFLENIAQLSDFNASQFIDQYSNSHNITIGLAFSGGGYRAMLTGAGEVLAMDGRYTNANKKALGGLLDSSTYIAGLSGGSWLVGTLALNNWISVDDILSGKLDIWNLEDSVFNPNGLNIFKTGSYYSDIGTSLSAKEEHFETTLTDLWGRMLGYQFFTTDGGQNLTWSGIRNLSSFEDHTMPYPFVVADSRNPQVRTITLNSTVYEITPYEFGSWDPSVRSFVDTQYIGTNLDNGQPNSSSECVVNFDNGGFVLASSSTIFNQLLTKAKDQKLTKYLYGAIEKVMGLLSSTDIDVALYEPNPFYRSEYADNEVITGNSTMNLVDGGEDDQNIPLYPLVQPKRGVDVILAFDSSSDTPTGWPNGSALIHTYRRQFGHQGKGTPIPYMPSSYEEFLDQGLNERPVFFGCNASELDPLVELSGNKDINTTDVPLIVYVPNIHQSYDSNTSSFKLTYDEDEKLAMIKNGFEIASRGNFSDDGKWATCVGCAVIRRTQERFNLSQSSECQKCFEDYCWFPDKSDMVYSAVVDFSSSVSDSAESLQTSESLASSTRAGDASTTGEGGTTSSTGTSFKTPTSSASRSSDSGANIQVHFSPLMLFLVSLVYTAF</sequence>
<keyword evidence="4 9" id="KW-0378">Hydrolase</keyword>
<evidence type="ECO:0000256" key="1">
    <source>
        <dbReference type="ARBA" id="ARBA00008780"/>
    </source>
</evidence>
<dbReference type="SUPFAM" id="SSF52151">
    <property type="entry name" value="FabD/lysophospholipase-like"/>
    <property type="match status" value="1"/>
</dbReference>
<dbReference type="GO" id="GO:0005576">
    <property type="term" value="C:extracellular region"/>
    <property type="evidence" value="ECO:0007669"/>
    <property type="project" value="TreeGrafter"/>
</dbReference>